<keyword evidence="3" id="KW-1185">Reference proteome</keyword>
<dbReference type="InterPro" id="IPR006056">
    <property type="entry name" value="RidA"/>
</dbReference>
<dbReference type="Pfam" id="PF01042">
    <property type="entry name" value="Ribonuc_L-PSP"/>
    <property type="match status" value="1"/>
</dbReference>
<dbReference type="AlphaFoldDB" id="A0AB94IWV2"/>
<proteinExistence type="inferred from homology"/>
<reference evidence="3" key="1">
    <citation type="submission" date="2010-03" db="EMBL/GenBank/DDBJ databases">
        <title>The genome sequence of Synergistetes sp. SGP1.</title>
        <authorList>
            <consortium name="metaHIT consortium -- http://www.metahit.eu/"/>
            <person name="Pajon A."/>
            <person name="Turner K."/>
            <person name="Parkhill J."/>
            <person name="Wade W."/>
            <person name="Vartoukian S."/>
        </authorList>
    </citation>
    <scope>NUCLEOTIDE SEQUENCE [LARGE SCALE GENOMIC DNA]</scope>
    <source>
        <strain evidence="3">SGP1</strain>
    </source>
</reference>
<protein>
    <submittedName>
        <fullName evidence="2">Endoribonuclease L-PSP</fullName>
    </submittedName>
</protein>
<dbReference type="Proteomes" id="UP000008957">
    <property type="component" value="Chromosome"/>
</dbReference>
<accession>A0AB94IWV2</accession>
<dbReference type="InterPro" id="IPR019897">
    <property type="entry name" value="RidA_CS"/>
</dbReference>
<dbReference type="FunFam" id="3.30.1330.40:FF:000001">
    <property type="entry name" value="L-PSP family endoribonuclease"/>
    <property type="match status" value="1"/>
</dbReference>
<dbReference type="EMBL" id="FP929056">
    <property type="protein sequence ID" value="CBL28217.1"/>
    <property type="molecule type" value="Genomic_DNA"/>
</dbReference>
<sequence>MKKIISCDKAPAAIGPYSQAIQAGEFLYVSGQIPANAKGEVVQGGVEEQAKQSLENVKAILESAGYGLKDVVKTTVFATDMANFAAVNGVYAKYFDAEAPARSFVAVKALPKEVLVEIEVVAWKR</sequence>
<dbReference type="PROSITE" id="PS01094">
    <property type="entry name" value="UPF0076"/>
    <property type="match status" value="1"/>
</dbReference>
<dbReference type="CDD" id="cd00448">
    <property type="entry name" value="YjgF_YER057c_UK114_family"/>
    <property type="match status" value="1"/>
</dbReference>
<reference evidence="2 3" key="2">
    <citation type="submission" date="2010-03" db="EMBL/GenBank/DDBJ databases">
        <authorList>
            <person name="Pajon A."/>
        </authorList>
    </citation>
    <scope>NUCLEOTIDE SEQUENCE [LARGE SCALE GENOMIC DNA]</scope>
    <source>
        <strain evidence="2 3">SGP1</strain>
    </source>
</reference>
<dbReference type="SUPFAM" id="SSF55298">
    <property type="entry name" value="YjgF-like"/>
    <property type="match status" value="1"/>
</dbReference>
<gene>
    <name evidence="2" type="ORF">SY1_09640</name>
</gene>
<evidence type="ECO:0000256" key="1">
    <source>
        <dbReference type="ARBA" id="ARBA00010552"/>
    </source>
</evidence>
<dbReference type="InterPro" id="IPR006175">
    <property type="entry name" value="YjgF/YER057c/UK114"/>
</dbReference>
<evidence type="ECO:0000313" key="3">
    <source>
        <dbReference type="Proteomes" id="UP000008957"/>
    </source>
</evidence>
<dbReference type="NCBIfam" id="TIGR00004">
    <property type="entry name" value="Rid family detoxifying hydrolase"/>
    <property type="match status" value="1"/>
</dbReference>
<dbReference type="GO" id="GO:0005829">
    <property type="term" value="C:cytosol"/>
    <property type="evidence" value="ECO:0007669"/>
    <property type="project" value="TreeGrafter"/>
</dbReference>
<dbReference type="KEGG" id="sbr:SY1_09640"/>
<evidence type="ECO:0000313" key="2">
    <source>
        <dbReference type="EMBL" id="CBL28217.1"/>
    </source>
</evidence>
<organism evidence="2 3">
    <name type="scientific">Fretibacterium fastidiosum</name>
    <dbReference type="NCBI Taxonomy" id="651822"/>
    <lineage>
        <taxon>Bacteria</taxon>
        <taxon>Thermotogati</taxon>
        <taxon>Synergistota</taxon>
        <taxon>Synergistia</taxon>
        <taxon>Synergistales</taxon>
        <taxon>Aminobacteriaceae</taxon>
        <taxon>Fretibacterium</taxon>
    </lineage>
</organism>
<dbReference type="RefSeq" id="WP_015556364.1">
    <property type="nucleotide sequence ID" value="NC_021038.1"/>
</dbReference>
<dbReference type="PANTHER" id="PTHR11803">
    <property type="entry name" value="2-IMINOBUTANOATE/2-IMINOPROPANOATE DEAMINASE RIDA"/>
    <property type="match status" value="1"/>
</dbReference>
<comment type="similarity">
    <text evidence="1">Belongs to the RutC family.</text>
</comment>
<dbReference type="InterPro" id="IPR035959">
    <property type="entry name" value="RutC-like_sf"/>
</dbReference>
<name>A0AB94IWV2_9BACT</name>
<dbReference type="Gene3D" id="3.30.1330.40">
    <property type="entry name" value="RutC-like"/>
    <property type="match status" value="1"/>
</dbReference>
<dbReference type="PANTHER" id="PTHR11803:SF58">
    <property type="entry name" value="PROTEIN HMF1-RELATED"/>
    <property type="match status" value="1"/>
</dbReference>
<dbReference type="GO" id="GO:0019239">
    <property type="term" value="F:deaminase activity"/>
    <property type="evidence" value="ECO:0007669"/>
    <property type="project" value="TreeGrafter"/>
</dbReference>